<sequence>MCLGEDRLCVLIVVGVPLTAARDWSRPPMATANPPSLGPTCCVTAAVAGAPWAVFERLGHCLAYPARRRIIHVDEERLKRHHLMDEE</sequence>
<proteinExistence type="predicted"/>
<protein>
    <submittedName>
        <fullName evidence="1">Uncharacterized protein</fullName>
    </submittedName>
</protein>
<organism evidence="1 2">
    <name type="scientific">Nonomuraea polychroma</name>
    <dbReference type="NCBI Taxonomy" id="46176"/>
    <lineage>
        <taxon>Bacteria</taxon>
        <taxon>Bacillati</taxon>
        <taxon>Actinomycetota</taxon>
        <taxon>Actinomycetes</taxon>
        <taxon>Streptosporangiales</taxon>
        <taxon>Streptosporangiaceae</taxon>
        <taxon>Nonomuraea</taxon>
    </lineage>
</organism>
<gene>
    <name evidence="1" type="ORF">EDD27_8602</name>
</gene>
<evidence type="ECO:0000313" key="2">
    <source>
        <dbReference type="Proteomes" id="UP000284824"/>
    </source>
</evidence>
<dbReference type="Proteomes" id="UP000284824">
    <property type="component" value="Unassembled WGS sequence"/>
</dbReference>
<name>A0A438MJG9_9ACTN</name>
<dbReference type="EMBL" id="SAUN01000001">
    <property type="protein sequence ID" value="RVX45783.1"/>
    <property type="molecule type" value="Genomic_DNA"/>
</dbReference>
<comment type="caution">
    <text evidence="1">The sequence shown here is derived from an EMBL/GenBank/DDBJ whole genome shotgun (WGS) entry which is preliminary data.</text>
</comment>
<dbReference type="AlphaFoldDB" id="A0A438MJG9"/>
<keyword evidence="2" id="KW-1185">Reference proteome</keyword>
<accession>A0A438MJG9</accession>
<reference evidence="1 2" key="1">
    <citation type="submission" date="2019-01" db="EMBL/GenBank/DDBJ databases">
        <title>Sequencing the genomes of 1000 actinobacteria strains.</title>
        <authorList>
            <person name="Klenk H.-P."/>
        </authorList>
    </citation>
    <scope>NUCLEOTIDE SEQUENCE [LARGE SCALE GENOMIC DNA]</scope>
    <source>
        <strain evidence="1 2">DSM 43925</strain>
    </source>
</reference>
<evidence type="ECO:0000313" key="1">
    <source>
        <dbReference type="EMBL" id="RVX45783.1"/>
    </source>
</evidence>